<organism evidence="2 3">
    <name type="scientific">Candidatus Mancarchaeum acidiphilum</name>
    <dbReference type="NCBI Taxonomy" id="1920749"/>
    <lineage>
        <taxon>Archaea</taxon>
        <taxon>Candidatus Micrarchaeota</taxon>
        <taxon>Candidatus Mancarchaeum</taxon>
    </lineage>
</organism>
<dbReference type="SUPFAM" id="SSF52540">
    <property type="entry name" value="P-loop containing nucleoside triphosphate hydrolases"/>
    <property type="match status" value="1"/>
</dbReference>
<feature type="domain" description="AAA+ ATPase" evidence="1">
    <location>
        <begin position="74"/>
        <end position="356"/>
    </location>
</feature>
<dbReference type="EMBL" id="CP019964">
    <property type="protein sequence ID" value="ASI14255.1"/>
    <property type="molecule type" value="Genomic_DNA"/>
</dbReference>
<proteinExistence type="predicted"/>
<dbReference type="PANTHER" id="PTHR30121:SF6">
    <property type="entry name" value="SLR6007 PROTEIN"/>
    <property type="match status" value="1"/>
</dbReference>
<dbReference type="RefSeq" id="WP_088820549.1">
    <property type="nucleotide sequence ID" value="NZ_CP019964.1"/>
</dbReference>
<protein>
    <submittedName>
        <fullName evidence="2">AAA ATPase</fullName>
    </submittedName>
</protein>
<dbReference type="InterPro" id="IPR051162">
    <property type="entry name" value="T4SS_component"/>
</dbReference>
<dbReference type="GeneID" id="33314522"/>
<dbReference type="KEGG" id="marh:Mia14_0986"/>
<accession>A0A218NP68</accession>
<dbReference type="InterPro" id="IPR027417">
    <property type="entry name" value="P-loop_NTPase"/>
</dbReference>
<dbReference type="AlphaFoldDB" id="A0A218NP68"/>
<dbReference type="SMART" id="SM00382">
    <property type="entry name" value="AAA"/>
    <property type="match status" value="1"/>
</dbReference>
<keyword evidence="3" id="KW-1185">Reference proteome</keyword>
<sequence>MIYKKFRRIFGFGLCRKRSAKSENIFALDFGKKLGTLHRYEKVAFSFYGKSSLIYEYGWKNADGSLILDMEKQKNLNILISGASGSGKSTLLKDLLIQMKDKVPILLLDPNGEHKELVELLNGTYRDSDYSGINPFGLDGISVNDRISELFYLFSTVLNLGSHQSYRLNSILRYVYRNKGVVNFDLPELPSTPNMYDLLKEINTFIDNSRSKPDSYSLENMKNKFELINRRSLNDSSFDVKSLLKGTNGINLAKLNNKNLRFIYLHELFSRIYQHMHSLESKGGTKLYIVIDEADTLLDEDIYMKVLSKFFEEGRKYGFGIIAVTHESSSLNKQIIANSNLTLSFQSKEPTELNYLSNIFSGSINEKNNVIKAALSSLNTNEFIIHDPVSKGLFKVKGKSYNEISKSIFNSDFAGYANLLYRYAKYPVELNSLLTHLPLESISYGLKNGIISKYLYKGKLYIMANKSNLSIEHEISVNEIMNYLDLVRVRNFKGTGRGKPDIVAYYNGFRIAVEYETGKKNFGSSKRMIEERIKHYSAVIVVVHEKSYQYYRDYLKLNDVHVVPSSNLQAIESIIKSIGG</sequence>
<dbReference type="Pfam" id="PF01935">
    <property type="entry name" value="DUF87"/>
    <property type="match status" value="1"/>
</dbReference>
<evidence type="ECO:0000313" key="3">
    <source>
        <dbReference type="Proteomes" id="UP000197679"/>
    </source>
</evidence>
<gene>
    <name evidence="2" type="ORF">Mia14_0986</name>
</gene>
<dbReference type="OrthoDB" id="107033at2157"/>
<dbReference type="Gene3D" id="3.40.50.300">
    <property type="entry name" value="P-loop containing nucleotide triphosphate hydrolases"/>
    <property type="match status" value="1"/>
</dbReference>
<dbReference type="PANTHER" id="PTHR30121">
    <property type="entry name" value="UNCHARACTERIZED PROTEIN YJGR-RELATED"/>
    <property type="match status" value="1"/>
</dbReference>
<evidence type="ECO:0000313" key="2">
    <source>
        <dbReference type="EMBL" id="ASI14255.1"/>
    </source>
</evidence>
<name>A0A218NP68_9ARCH</name>
<evidence type="ECO:0000259" key="1">
    <source>
        <dbReference type="SMART" id="SM00382"/>
    </source>
</evidence>
<dbReference type="InterPro" id="IPR002789">
    <property type="entry name" value="HerA_central"/>
</dbReference>
<dbReference type="Proteomes" id="UP000197679">
    <property type="component" value="Chromosome"/>
</dbReference>
<dbReference type="InterPro" id="IPR003593">
    <property type="entry name" value="AAA+_ATPase"/>
</dbReference>
<reference evidence="2 3" key="1">
    <citation type="journal article" date="2017" name="Nat. Commun.">
        <title>'ARMAN' archaea depend on association with euryarchaeal host in culture and in situ.</title>
        <authorList>
            <person name="Golyshina O."/>
            <person name="Toshchakov S."/>
            <person name="Makarova K."/>
            <person name="Gavrilov S."/>
            <person name="Korzhenkov A."/>
            <person name="La Cono V."/>
            <person name="Arcadi E."/>
            <person name="Nechitaylo T."/>
            <person name="Ferrer M."/>
            <person name="Kublanov I."/>
            <person name="Wolf Y."/>
            <person name="Yakimov M."/>
            <person name="Golyshin P."/>
            <person name="Slesarev A."/>
            <person name="Kozyavkin S."/>
        </authorList>
    </citation>
    <scope>NUCLEOTIDE SEQUENCE [LARGE SCALE GENOMIC DNA]</scope>
    <source>
        <strain evidence="2 3">Mia14</strain>
    </source>
</reference>